<evidence type="ECO:0000256" key="7">
    <source>
        <dbReference type="ARBA" id="ARBA00049972"/>
    </source>
</evidence>
<feature type="active site" evidence="8">
    <location>
        <position position="355"/>
    </location>
</feature>
<feature type="binding site" evidence="8">
    <location>
        <position position="353"/>
    </location>
    <ligand>
        <name>Mn(2+)</name>
        <dbReference type="ChEBI" id="CHEBI:29035"/>
        <label>2</label>
    </ligand>
</feature>
<dbReference type="InterPro" id="IPR023042">
    <property type="entry name" value="Peptidase_M17_leu_NH2_pept"/>
</dbReference>
<dbReference type="NCBIfam" id="NF002073">
    <property type="entry name" value="PRK00913.1-2"/>
    <property type="match status" value="1"/>
</dbReference>
<organism evidence="10 11">
    <name type="scientific">Paenibacillus qinlingensis</name>
    <dbReference type="NCBI Taxonomy" id="1837343"/>
    <lineage>
        <taxon>Bacteria</taxon>
        <taxon>Bacillati</taxon>
        <taxon>Bacillota</taxon>
        <taxon>Bacilli</taxon>
        <taxon>Bacillales</taxon>
        <taxon>Paenibacillaceae</taxon>
        <taxon>Paenibacillus</taxon>
    </lineage>
</organism>
<dbReference type="SUPFAM" id="SSF53187">
    <property type="entry name" value="Zn-dependent exopeptidases"/>
    <property type="match status" value="1"/>
</dbReference>
<feature type="binding site" evidence="8">
    <location>
        <position position="292"/>
    </location>
    <ligand>
        <name>Mn(2+)</name>
        <dbReference type="ChEBI" id="CHEBI:29035"/>
        <label>2</label>
    </ligand>
</feature>
<feature type="binding site" evidence="8">
    <location>
        <position position="353"/>
    </location>
    <ligand>
        <name>Mn(2+)</name>
        <dbReference type="ChEBI" id="CHEBI:29035"/>
        <label>1</label>
    </ligand>
</feature>
<keyword evidence="8" id="KW-0963">Cytoplasm</keyword>
<comment type="subcellular location">
    <subcellularLocation>
        <location evidence="8">Cytoplasm</location>
    </subcellularLocation>
</comment>
<keyword evidence="5 8" id="KW-0645">Protease</keyword>
<evidence type="ECO:0000256" key="5">
    <source>
        <dbReference type="ARBA" id="ARBA00022670"/>
    </source>
</evidence>
<name>A0ABU1P3W9_9BACL</name>
<dbReference type="EMBL" id="JAVDSB010000012">
    <property type="protein sequence ID" value="MDR6553762.1"/>
    <property type="molecule type" value="Genomic_DNA"/>
</dbReference>
<dbReference type="PANTHER" id="PTHR11963:SF23">
    <property type="entry name" value="CYTOSOL AMINOPEPTIDASE"/>
    <property type="match status" value="1"/>
</dbReference>
<comment type="function">
    <text evidence="7 8">Presumably involved in the processing and regular turnover of intracellular proteins. Catalyzes the removal of unsubstituted N-terminal amino acids from various peptides.</text>
</comment>
<dbReference type="Proteomes" id="UP001267290">
    <property type="component" value="Unassembled WGS sequence"/>
</dbReference>
<reference evidence="10 11" key="1">
    <citation type="submission" date="2023-07" db="EMBL/GenBank/DDBJ databases">
        <title>Sorghum-associated microbial communities from plants grown in Nebraska, USA.</title>
        <authorList>
            <person name="Schachtman D."/>
        </authorList>
    </citation>
    <scope>NUCLEOTIDE SEQUENCE [LARGE SCALE GENOMIC DNA]</scope>
    <source>
        <strain evidence="10 11">CC258</strain>
    </source>
</reference>
<keyword evidence="8" id="KW-0479">Metal-binding</keyword>
<keyword evidence="6 8" id="KW-0378">Hydrolase</keyword>
<dbReference type="HAMAP" id="MF_00181">
    <property type="entry name" value="Cytosol_peptidase_M17"/>
    <property type="match status" value="1"/>
</dbReference>
<dbReference type="PANTHER" id="PTHR11963">
    <property type="entry name" value="LEUCINE AMINOPEPTIDASE-RELATED"/>
    <property type="match status" value="1"/>
</dbReference>
<evidence type="ECO:0000256" key="6">
    <source>
        <dbReference type="ARBA" id="ARBA00022801"/>
    </source>
</evidence>
<proteinExistence type="inferred from homology"/>
<evidence type="ECO:0000313" key="10">
    <source>
        <dbReference type="EMBL" id="MDR6553762.1"/>
    </source>
</evidence>
<dbReference type="InterPro" id="IPR008283">
    <property type="entry name" value="Peptidase_M17_N"/>
</dbReference>
<dbReference type="EC" id="3.4.11.1" evidence="8"/>
<feature type="active site" evidence="8">
    <location>
        <position position="281"/>
    </location>
</feature>
<comment type="catalytic activity">
    <reaction evidence="2 8">
        <text>Release of an N-terminal amino acid, preferentially leucine, but not glutamic or aspartic acids.</text>
        <dbReference type="EC" id="3.4.11.10"/>
    </reaction>
</comment>
<evidence type="ECO:0000256" key="1">
    <source>
        <dbReference type="ARBA" id="ARBA00000135"/>
    </source>
</evidence>
<dbReference type="PRINTS" id="PR00481">
    <property type="entry name" value="LAMNOPPTDASE"/>
</dbReference>
<dbReference type="EC" id="3.4.11.10" evidence="8"/>
<dbReference type="Gene3D" id="3.40.630.10">
    <property type="entry name" value="Zn peptidases"/>
    <property type="match status" value="1"/>
</dbReference>
<protein>
    <recommendedName>
        <fullName evidence="8">Probable cytosol aminopeptidase</fullName>
        <ecNumber evidence="8">3.4.11.1</ecNumber>
    </recommendedName>
    <alternativeName>
        <fullName evidence="8">Leucine aminopeptidase</fullName>
        <shortName evidence="8">LAP</shortName>
        <ecNumber evidence="8">3.4.11.10</ecNumber>
    </alternativeName>
    <alternativeName>
        <fullName evidence="8">Leucyl aminopeptidase</fullName>
    </alternativeName>
</protein>
<comment type="caution">
    <text evidence="10">The sequence shown here is derived from an EMBL/GenBank/DDBJ whole genome shotgun (WGS) entry which is preliminary data.</text>
</comment>
<dbReference type="Pfam" id="PF00883">
    <property type="entry name" value="Peptidase_M17"/>
    <property type="match status" value="1"/>
</dbReference>
<dbReference type="InterPro" id="IPR043472">
    <property type="entry name" value="Macro_dom-like"/>
</dbReference>
<sequence length="504" mass="53173">MPMFTKITDITTRVYTSLLENIEGADAILFCVTEAELRQDSVLGLPQLDQALERMRAKGLFTGASGELEALPTHGLLPYAYVLVAGLGPATTRDTLRAAAVFAARRMLALQFESLALKLPSGFDSRSAAAALTEGLLLGTYRIAAYRKNEPARAELRQAVLLTEAAADAALLKQAIAAAEAVAEGTNYARDLTNLPGNKLVPASLAQEAMQLALHYGFACEVLDEHEIAARGMGGLKAVGAGSVHPPRMITLRYTGDPDNADVLGLVGKGVTFDTGGISMKKPDGMEEMISDMGGAATLLGALHVVGQLKPKVNLVVVIPAAENMTSGSAYRPGDIVKMLSGHSVEVLNTDAEGRIILAEGITYAKAHGATRLIDVATLTGAILISFADIATGAVTNDDEFLKPLLQAATAAGEKVWQLPNYSEYRAMLKSDVADIKNATSSDRWAGAITAGLFIGYFAEETPWIHLDTGGTAWLWSAKGIEPKGATGVMVRTLAAYLCGEQLT</sequence>
<comment type="cofactor">
    <cofactor evidence="8">
        <name>Mn(2+)</name>
        <dbReference type="ChEBI" id="CHEBI:29035"/>
    </cofactor>
    <text evidence="8">Binds 2 manganese ions per subunit.</text>
</comment>
<gene>
    <name evidence="8" type="primary">pepA</name>
    <name evidence="10" type="ORF">J2736_004972</name>
</gene>
<dbReference type="Pfam" id="PF02789">
    <property type="entry name" value="Peptidase_M17_N"/>
    <property type="match status" value="1"/>
</dbReference>
<dbReference type="CDD" id="cd00433">
    <property type="entry name" value="Peptidase_M17"/>
    <property type="match status" value="1"/>
</dbReference>
<feature type="binding site" evidence="8">
    <location>
        <position position="274"/>
    </location>
    <ligand>
        <name>Mn(2+)</name>
        <dbReference type="ChEBI" id="CHEBI:29035"/>
        <label>1</label>
    </ligand>
</feature>
<feature type="domain" description="Cytosol aminopeptidase" evidence="9">
    <location>
        <begin position="349"/>
        <end position="356"/>
    </location>
</feature>
<feature type="binding site" evidence="8">
    <location>
        <position position="351"/>
    </location>
    <ligand>
        <name>Mn(2+)</name>
        <dbReference type="ChEBI" id="CHEBI:29035"/>
        <label>1</label>
    </ligand>
</feature>
<dbReference type="InterPro" id="IPR011356">
    <property type="entry name" value="Leucine_aapep/pepB"/>
</dbReference>
<dbReference type="NCBIfam" id="NF002083">
    <property type="entry name" value="PRK00913.3-5"/>
    <property type="match status" value="1"/>
</dbReference>
<feature type="binding site" evidence="8">
    <location>
        <position position="274"/>
    </location>
    <ligand>
        <name>Mn(2+)</name>
        <dbReference type="ChEBI" id="CHEBI:29035"/>
        <label>2</label>
    </ligand>
</feature>
<evidence type="ECO:0000256" key="2">
    <source>
        <dbReference type="ARBA" id="ARBA00000967"/>
    </source>
</evidence>
<evidence type="ECO:0000256" key="4">
    <source>
        <dbReference type="ARBA" id="ARBA00022438"/>
    </source>
</evidence>
<dbReference type="InterPro" id="IPR000819">
    <property type="entry name" value="Peptidase_M17_C"/>
</dbReference>
<evidence type="ECO:0000256" key="8">
    <source>
        <dbReference type="HAMAP-Rule" id="MF_00181"/>
    </source>
</evidence>
<dbReference type="SUPFAM" id="SSF52949">
    <property type="entry name" value="Macro domain-like"/>
    <property type="match status" value="1"/>
</dbReference>
<accession>A0ABU1P3W9</accession>
<dbReference type="GO" id="GO:0004177">
    <property type="term" value="F:aminopeptidase activity"/>
    <property type="evidence" value="ECO:0007669"/>
    <property type="project" value="UniProtKB-KW"/>
</dbReference>
<evidence type="ECO:0000256" key="3">
    <source>
        <dbReference type="ARBA" id="ARBA00009528"/>
    </source>
</evidence>
<keyword evidence="11" id="KW-1185">Reference proteome</keyword>
<dbReference type="PROSITE" id="PS00631">
    <property type="entry name" value="CYTOSOL_AP"/>
    <property type="match status" value="1"/>
</dbReference>
<evidence type="ECO:0000313" key="11">
    <source>
        <dbReference type="Proteomes" id="UP001267290"/>
    </source>
</evidence>
<keyword evidence="4 8" id="KW-0031">Aminopeptidase</keyword>
<keyword evidence="8" id="KW-0464">Manganese</keyword>
<comment type="similarity">
    <text evidence="3 8">Belongs to the peptidase M17 family.</text>
</comment>
<evidence type="ECO:0000259" key="9">
    <source>
        <dbReference type="PROSITE" id="PS00631"/>
    </source>
</evidence>
<comment type="catalytic activity">
    <reaction evidence="1 8">
        <text>Release of an N-terminal amino acid, Xaa-|-Yaa-, in which Xaa is preferably Leu, but may be other amino acids including Pro although not Arg or Lys, and Yaa may be Pro. Amino acid amides and methyl esters are also readily hydrolyzed, but rates on arylamides are exceedingly low.</text>
        <dbReference type="EC" id="3.4.11.1"/>
    </reaction>
</comment>
<feature type="binding site" evidence="8">
    <location>
        <position position="269"/>
    </location>
    <ligand>
        <name>Mn(2+)</name>
        <dbReference type="ChEBI" id="CHEBI:29035"/>
        <label>2</label>
    </ligand>
</feature>
<dbReference type="Gene3D" id="3.40.220.10">
    <property type="entry name" value="Leucine Aminopeptidase, subunit E, domain 1"/>
    <property type="match status" value="1"/>
</dbReference>